<reference evidence="8 9" key="1">
    <citation type="submission" date="2023-07" db="EMBL/GenBank/DDBJ databases">
        <title>Genomic Encyclopedia of Type Strains, Phase IV (KMG-IV): sequencing the most valuable type-strain genomes for metagenomic binning, comparative biology and taxonomic classification.</title>
        <authorList>
            <person name="Goeker M."/>
        </authorList>
    </citation>
    <scope>NUCLEOTIDE SEQUENCE [LARGE SCALE GENOMIC DNA]</scope>
    <source>
        <strain evidence="8 9">DSM 12751</strain>
    </source>
</reference>
<feature type="transmembrane region" description="Helical" evidence="7">
    <location>
        <begin position="163"/>
        <end position="184"/>
    </location>
</feature>
<feature type="transmembrane region" description="Helical" evidence="7">
    <location>
        <begin position="48"/>
        <end position="70"/>
    </location>
</feature>
<evidence type="ECO:0000256" key="3">
    <source>
        <dbReference type="ARBA" id="ARBA00022475"/>
    </source>
</evidence>
<proteinExistence type="predicted"/>
<evidence type="ECO:0000313" key="9">
    <source>
        <dbReference type="Proteomes" id="UP001235840"/>
    </source>
</evidence>
<comment type="subcellular location">
    <subcellularLocation>
        <location evidence="1">Cell membrane</location>
        <topology evidence="1">Multi-pass membrane protein</topology>
    </subcellularLocation>
</comment>
<evidence type="ECO:0000256" key="6">
    <source>
        <dbReference type="ARBA" id="ARBA00023136"/>
    </source>
</evidence>
<gene>
    <name evidence="8" type="ORF">J2S11_000804</name>
</gene>
<keyword evidence="3" id="KW-1003">Cell membrane</keyword>
<evidence type="ECO:0000313" key="8">
    <source>
        <dbReference type="EMBL" id="MDQ0164904.1"/>
    </source>
</evidence>
<dbReference type="Proteomes" id="UP001235840">
    <property type="component" value="Unassembled WGS sequence"/>
</dbReference>
<sequence length="424" mass="46633">MKSSVSLYQNKTFMKLFSSYSISMLGIYFDRIAVIMLFAFLWNERPLMLALIPVAFALPQALLSQFAGVWVGRFSQVRVMMFADLVSALLTLVLAFTNQPWLCIVILALRSTITTVHFPAQQSLIKRIVHKDQLLKAISLNGTVSQLSKVIGPLLGATLAGLYSPQFCILLNFVALLISFVILLTMSKEVSTQQDSTQLANQKLPFWQLWREGWSIVIKTRMLLFGFALSFFTFFVIQMIDVQFPILVRELAPQRPELFGWVMSSSGFGALLTITILMRFKQVKAYGTLLGVSIGVMGATFLSLGLLKPGVAEFTPIGIGIILGAGVGLFTIITQYLLQDFTTEETVGRVSGMYNSLMSVTLLVAPLLGAWLVELFDVASVLIGTALGLLLLSLIGFLSQRTLSSSKKSMETSKLPAAHEGVNS</sequence>
<name>A0ABT9VV86_9BACI</name>
<feature type="transmembrane region" description="Helical" evidence="7">
    <location>
        <begin position="378"/>
        <end position="398"/>
    </location>
</feature>
<keyword evidence="6 7" id="KW-0472">Membrane</keyword>
<keyword evidence="5 7" id="KW-1133">Transmembrane helix</keyword>
<dbReference type="InterPro" id="IPR011701">
    <property type="entry name" value="MFS"/>
</dbReference>
<dbReference type="Pfam" id="PF07690">
    <property type="entry name" value="MFS_1"/>
    <property type="match status" value="1"/>
</dbReference>
<evidence type="ECO:0000256" key="1">
    <source>
        <dbReference type="ARBA" id="ARBA00004651"/>
    </source>
</evidence>
<comment type="caution">
    <text evidence="8">The sequence shown here is derived from an EMBL/GenBank/DDBJ whole genome shotgun (WGS) entry which is preliminary data.</text>
</comment>
<evidence type="ECO:0000256" key="4">
    <source>
        <dbReference type="ARBA" id="ARBA00022692"/>
    </source>
</evidence>
<dbReference type="EMBL" id="JAUSTY010000003">
    <property type="protein sequence ID" value="MDQ0164904.1"/>
    <property type="molecule type" value="Genomic_DNA"/>
</dbReference>
<feature type="transmembrane region" description="Helical" evidence="7">
    <location>
        <begin position="350"/>
        <end position="372"/>
    </location>
</feature>
<keyword evidence="9" id="KW-1185">Reference proteome</keyword>
<feature type="transmembrane region" description="Helical" evidence="7">
    <location>
        <begin position="20"/>
        <end position="42"/>
    </location>
</feature>
<accession>A0ABT9VV86</accession>
<evidence type="ECO:0000256" key="5">
    <source>
        <dbReference type="ARBA" id="ARBA00022989"/>
    </source>
</evidence>
<dbReference type="RefSeq" id="WP_307391237.1">
    <property type="nucleotide sequence ID" value="NZ_BAAADK010000010.1"/>
</dbReference>
<dbReference type="SUPFAM" id="SSF103473">
    <property type="entry name" value="MFS general substrate transporter"/>
    <property type="match status" value="1"/>
</dbReference>
<evidence type="ECO:0000256" key="7">
    <source>
        <dbReference type="SAM" id="Phobius"/>
    </source>
</evidence>
<dbReference type="CDD" id="cd06173">
    <property type="entry name" value="MFS_MefA_like"/>
    <property type="match status" value="1"/>
</dbReference>
<keyword evidence="2" id="KW-0813">Transport</keyword>
<organism evidence="8 9">
    <name type="scientific">Caldalkalibacillus horti</name>
    <dbReference type="NCBI Taxonomy" id="77523"/>
    <lineage>
        <taxon>Bacteria</taxon>
        <taxon>Bacillati</taxon>
        <taxon>Bacillota</taxon>
        <taxon>Bacilli</taxon>
        <taxon>Bacillales</taxon>
        <taxon>Bacillaceae</taxon>
        <taxon>Caldalkalibacillus</taxon>
    </lineage>
</organism>
<dbReference type="PANTHER" id="PTHR43266:SF2">
    <property type="entry name" value="MAJOR FACILITATOR SUPERFAMILY (MFS) PROFILE DOMAIN-CONTAINING PROTEIN"/>
    <property type="match status" value="1"/>
</dbReference>
<dbReference type="InterPro" id="IPR036259">
    <property type="entry name" value="MFS_trans_sf"/>
</dbReference>
<feature type="transmembrane region" description="Helical" evidence="7">
    <location>
        <begin position="285"/>
        <end position="305"/>
    </location>
</feature>
<dbReference type="Gene3D" id="1.20.1250.20">
    <property type="entry name" value="MFS general substrate transporter like domains"/>
    <property type="match status" value="1"/>
</dbReference>
<keyword evidence="4 7" id="KW-0812">Transmembrane</keyword>
<feature type="transmembrane region" description="Helical" evidence="7">
    <location>
        <begin position="317"/>
        <end position="338"/>
    </location>
</feature>
<feature type="transmembrane region" description="Helical" evidence="7">
    <location>
        <begin position="258"/>
        <end position="278"/>
    </location>
</feature>
<feature type="transmembrane region" description="Helical" evidence="7">
    <location>
        <begin position="223"/>
        <end position="246"/>
    </location>
</feature>
<evidence type="ECO:0000256" key="2">
    <source>
        <dbReference type="ARBA" id="ARBA00022448"/>
    </source>
</evidence>
<protein>
    <submittedName>
        <fullName evidence="8">MFS family permease</fullName>
    </submittedName>
</protein>
<feature type="transmembrane region" description="Helical" evidence="7">
    <location>
        <begin position="82"/>
        <end position="109"/>
    </location>
</feature>
<dbReference type="PANTHER" id="PTHR43266">
    <property type="entry name" value="MACROLIDE-EFFLUX PROTEIN"/>
    <property type="match status" value="1"/>
</dbReference>